<name>A0ABY2Q681_9HYPH</name>
<proteinExistence type="predicted"/>
<dbReference type="InterPro" id="IPR001647">
    <property type="entry name" value="HTH_TetR"/>
</dbReference>
<keyword evidence="1 2" id="KW-0238">DNA-binding</keyword>
<dbReference type="PROSITE" id="PS50977">
    <property type="entry name" value="HTH_TETR_2"/>
    <property type="match status" value="1"/>
</dbReference>
<dbReference type="RefSeq" id="WP_136357266.1">
    <property type="nucleotide sequence ID" value="NZ_SSNY01000006.1"/>
</dbReference>
<keyword evidence="5" id="KW-1185">Reference proteome</keyword>
<evidence type="ECO:0000313" key="5">
    <source>
        <dbReference type="Proteomes" id="UP000306441"/>
    </source>
</evidence>
<dbReference type="PANTHER" id="PTHR30055:SF200">
    <property type="entry name" value="HTH-TYPE TRANSCRIPTIONAL REPRESSOR BDCR"/>
    <property type="match status" value="1"/>
</dbReference>
<evidence type="ECO:0000256" key="1">
    <source>
        <dbReference type="ARBA" id="ARBA00023125"/>
    </source>
</evidence>
<dbReference type="PANTHER" id="PTHR30055">
    <property type="entry name" value="HTH-TYPE TRANSCRIPTIONAL REGULATOR RUTR"/>
    <property type="match status" value="1"/>
</dbReference>
<gene>
    <name evidence="4" type="ORF">E6C48_11440</name>
</gene>
<evidence type="ECO:0000259" key="3">
    <source>
        <dbReference type="PROSITE" id="PS50977"/>
    </source>
</evidence>
<feature type="DNA-binding region" description="H-T-H motif" evidence="2">
    <location>
        <begin position="32"/>
        <end position="51"/>
    </location>
</feature>
<dbReference type="SUPFAM" id="SSF48498">
    <property type="entry name" value="Tetracyclin repressor-like, C-terminal domain"/>
    <property type="match status" value="1"/>
</dbReference>
<dbReference type="Proteomes" id="UP000306441">
    <property type="component" value="Unassembled WGS sequence"/>
</dbReference>
<dbReference type="Gene3D" id="1.10.357.10">
    <property type="entry name" value="Tetracycline Repressor, domain 2"/>
    <property type="match status" value="1"/>
</dbReference>
<dbReference type="InterPro" id="IPR050109">
    <property type="entry name" value="HTH-type_TetR-like_transc_reg"/>
</dbReference>
<dbReference type="InterPro" id="IPR009057">
    <property type="entry name" value="Homeodomain-like_sf"/>
</dbReference>
<evidence type="ECO:0000313" key="4">
    <source>
        <dbReference type="EMBL" id="THF56936.1"/>
    </source>
</evidence>
<dbReference type="SUPFAM" id="SSF46689">
    <property type="entry name" value="Homeodomain-like"/>
    <property type="match status" value="1"/>
</dbReference>
<organism evidence="4 5">
    <name type="scientific">Ollibium composti</name>
    <dbReference type="NCBI Taxonomy" id="2675109"/>
    <lineage>
        <taxon>Bacteria</taxon>
        <taxon>Pseudomonadati</taxon>
        <taxon>Pseudomonadota</taxon>
        <taxon>Alphaproteobacteria</taxon>
        <taxon>Hyphomicrobiales</taxon>
        <taxon>Phyllobacteriaceae</taxon>
        <taxon>Ollibium</taxon>
    </lineage>
</organism>
<accession>A0ABY2Q681</accession>
<dbReference type="InterPro" id="IPR036271">
    <property type="entry name" value="Tet_transcr_reg_TetR-rel_C_sf"/>
</dbReference>
<protein>
    <submittedName>
        <fullName evidence="4">TetR/AcrR family transcriptional regulator</fullName>
    </submittedName>
</protein>
<dbReference type="EMBL" id="SSNY01000006">
    <property type="protein sequence ID" value="THF56936.1"/>
    <property type="molecule type" value="Genomic_DNA"/>
</dbReference>
<feature type="domain" description="HTH tetR-type" evidence="3">
    <location>
        <begin position="9"/>
        <end position="69"/>
    </location>
</feature>
<dbReference type="PRINTS" id="PR00455">
    <property type="entry name" value="HTHTETR"/>
</dbReference>
<sequence>MTAPARLAPPPRERIIDAARDLFRKHGIKGIGVDAIAEAAESNKMTLYRHFGSKDDLVVVCIERAAAEAEGFWADLKAAHPDDPRAQLQDWVRRAGEFVTVAHCNCELLDAAAQLVESDHPARHVVEEIRKGHKRRLAALCRDAGVAEPDLLVDALTLLIEGARFNWRSTGPTGAAARFVAIAETVVTAFMAKSPCGGSSGRAH</sequence>
<evidence type="ECO:0000256" key="2">
    <source>
        <dbReference type="PROSITE-ProRule" id="PRU00335"/>
    </source>
</evidence>
<dbReference type="Pfam" id="PF00440">
    <property type="entry name" value="TetR_N"/>
    <property type="match status" value="1"/>
</dbReference>
<reference evidence="4 5" key="1">
    <citation type="submission" date="2019-04" db="EMBL/GenBank/DDBJ databases">
        <title>Mesorhizobium composti sp. nov., isolated from compost.</title>
        <authorList>
            <person name="Lin S.-Y."/>
            <person name="Hameed A."/>
            <person name="Hsieh Y.-T."/>
            <person name="Young C.-C."/>
        </authorList>
    </citation>
    <scope>NUCLEOTIDE SEQUENCE [LARGE SCALE GENOMIC DNA]</scope>
    <source>
        <strain evidence="4 5">CC-YTH430</strain>
    </source>
</reference>
<comment type="caution">
    <text evidence="4">The sequence shown here is derived from an EMBL/GenBank/DDBJ whole genome shotgun (WGS) entry which is preliminary data.</text>
</comment>